<gene>
    <name evidence="2" type="ORF">C3B61_19135</name>
</gene>
<name>A0A2S3Z6P5_9MICO</name>
<feature type="region of interest" description="Disordered" evidence="1">
    <location>
        <begin position="1"/>
        <end position="22"/>
    </location>
</feature>
<dbReference type="Proteomes" id="UP000237340">
    <property type="component" value="Unassembled WGS sequence"/>
</dbReference>
<evidence type="ECO:0000313" key="3">
    <source>
        <dbReference type="Proteomes" id="UP000237340"/>
    </source>
</evidence>
<evidence type="ECO:0000313" key="2">
    <source>
        <dbReference type="EMBL" id="POH60816.1"/>
    </source>
</evidence>
<keyword evidence="3" id="KW-1185">Reference proteome</keyword>
<evidence type="ECO:0000256" key="1">
    <source>
        <dbReference type="SAM" id="MobiDB-lite"/>
    </source>
</evidence>
<proteinExistence type="predicted"/>
<dbReference type="AlphaFoldDB" id="A0A2S3Z6P5"/>
<reference evidence="2 3" key="1">
    <citation type="submission" date="2018-01" db="EMBL/GenBank/DDBJ databases">
        <title>Cryobacterium sp. nov., from glaciers in China.</title>
        <authorList>
            <person name="Liu Q."/>
            <person name="Xin Y.-H."/>
        </authorList>
    </citation>
    <scope>NUCLEOTIDE SEQUENCE [LARGE SCALE GENOMIC DNA]</scope>
    <source>
        <strain evidence="2 3">TMN-42</strain>
    </source>
</reference>
<organism evidence="2 3">
    <name type="scientific">Cryobacterium zongtaii</name>
    <dbReference type="NCBI Taxonomy" id="1259217"/>
    <lineage>
        <taxon>Bacteria</taxon>
        <taxon>Bacillati</taxon>
        <taxon>Actinomycetota</taxon>
        <taxon>Actinomycetes</taxon>
        <taxon>Micrococcales</taxon>
        <taxon>Microbacteriaceae</taxon>
        <taxon>Cryobacterium</taxon>
    </lineage>
</organism>
<dbReference type="EMBL" id="PPXD01000033">
    <property type="protein sequence ID" value="POH60816.1"/>
    <property type="molecule type" value="Genomic_DNA"/>
</dbReference>
<protein>
    <submittedName>
        <fullName evidence="2">Uncharacterized protein</fullName>
    </submittedName>
</protein>
<sequence length="217" mass="22192">MLKTSAAPARTSAPPGDPMTTSTRTRLAALACAAGLTITLSACGQAPWAGLEASPSATPKTKATLTAIENDLATGSTRHQITAGDAALTVDYSSSLNMGEWTAAANKPVSLSLSATLGTDDGQDVFLSKMTVITAVTGPTGALEPPAPFVDQTTLVPGYLMKAPYSYGQTYVLSALDPTATSVTLSFTYELLIQTTPTSASFAKQTASDQITVAIVP</sequence>
<accession>A0A2S3Z6P5</accession>
<comment type="caution">
    <text evidence="2">The sequence shown here is derived from an EMBL/GenBank/DDBJ whole genome shotgun (WGS) entry which is preliminary data.</text>
</comment>